<gene>
    <name evidence="2" type="ORF">LSP00402_LOCUS16365</name>
</gene>
<dbReference type="AlphaFoldDB" id="A0A7S2TYE4"/>
<evidence type="ECO:0000256" key="1">
    <source>
        <dbReference type="SAM" id="MobiDB-lite"/>
    </source>
</evidence>
<name>A0A7S2TYE4_9EUKA</name>
<dbReference type="PANTHER" id="PTHR28348">
    <property type="entry name" value="UPF0193 PROTEIN EVG1"/>
    <property type="match status" value="1"/>
</dbReference>
<proteinExistence type="predicted"/>
<feature type="compositionally biased region" description="Basic residues" evidence="1">
    <location>
        <begin position="1"/>
        <end position="10"/>
    </location>
</feature>
<sequence>METNRARRRGSPALMSAGRAQCGVNVSTKYRRKAVVNRSRSTPGRNSAISDRTVNMLEKMMKKANLSQHQIKAFKQQVTATGRVPIDLELKRSGTYRPQQPRLSRKEAMAQPIKKFYARKRSKSEIKVADRRNFYSNQSSKGKDMRREKERYISLMENDGHEIKAKPVRKKMSDVVLPPKKSRVQELEEEIEERLVFLGEMDALGQGAKYKSRIMREVQEKKVEIAKLNLKLLNAS</sequence>
<reference evidence="2" key="1">
    <citation type="submission" date="2021-01" db="EMBL/GenBank/DDBJ databases">
        <authorList>
            <person name="Corre E."/>
            <person name="Pelletier E."/>
            <person name="Niang G."/>
            <person name="Scheremetjew M."/>
            <person name="Finn R."/>
            <person name="Kale V."/>
            <person name="Holt S."/>
            <person name="Cochrane G."/>
            <person name="Meng A."/>
            <person name="Brown T."/>
            <person name="Cohen L."/>
        </authorList>
    </citation>
    <scope>NUCLEOTIDE SEQUENCE</scope>
    <source>
        <strain evidence="2">CCMP622</strain>
    </source>
</reference>
<feature type="region of interest" description="Disordered" evidence="1">
    <location>
        <begin position="1"/>
        <end position="20"/>
    </location>
</feature>
<dbReference type="EMBL" id="HBHP01026360">
    <property type="protein sequence ID" value="CAD9772375.1"/>
    <property type="molecule type" value="Transcribed_RNA"/>
</dbReference>
<organism evidence="2">
    <name type="scientific">Lotharella oceanica</name>
    <dbReference type="NCBI Taxonomy" id="641309"/>
    <lineage>
        <taxon>Eukaryota</taxon>
        <taxon>Sar</taxon>
        <taxon>Rhizaria</taxon>
        <taxon>Cercozoa</taxon>
        <taxon>Chlorarachniophyceae</taxon>
        <taxon>Lotharella</taxon>
    </lineage>
</organism>
<accession>A0A7S2TYE4</accession>
<dbReference type="PANTHER" id="PTHR28348:SF1">
    <property type="entry name" value="UPF0193 PROTEIN EVG1"/>
    <property type="match status" value="1"/>
</dbReference>
<dbReference type="Pfam" id="PF05250">
    <property type="entry name" value="UPF0193"/>
    <property type="match status" value="1"/>
</dbReference>
<protein>
    <submittedName>
        <fullName evidence="2">Uncharacterized protein</fullName>
    </submittedName>
</protein>
<dbReference type="InterPro" id="IPR007914">
    <property type="entry name" value="UPF0193"/>
</dbReference>
<evidence type="ECO:0000313" key="2">
    <source>
        <dbReference type="EMBL" id="CAD9772375.1"/>
    </source>
</evidence>